<dbReference type="InterPro" id="IPR011006">
    <property type="entry name" value="CheY-like_superfamily"/>
</dbReference>
<dbReference type="STRING" id="217511.GCA_001463845_02412"/>
<dbReference type="SUPFAM" id="SSF52172">
    <property type="entry name" value="CheY-like"/>
    <property type="match status" value="1"/>
</dbReference>
<dbReference type="InterPro" id="IPR050595">
    <property type="entry name" value="Bact_response_regulator"/>
</dbReference>
<dbReference type="Gene3D" id="3.40.50.2300">
    <property type="match status" value="1"/>
</dbReference>
<keyword evidence="7" id="KW-1185">Reference proteome</keyword>
<accession>Q0G4I7</accession>
<dbReference type="GO" id="GO:0000160">
    <property type="term" value="P:phosphorelay signal transduction system"/>
    <property type="evidence" value="ECO:0007669"/>
    <property type="project" value="InterPro"/>
</dbReference>
<comment type="caution">
    <text evidence="6">The sequence shown here is derived from an EMBL/GenBank/DDBJ whole genome shotgun (WGS) entry which is preliminary data.</text>
</comment>
<name>Q0G4I7_9HYPH</name>
<dbReference type="HOGENOM" id="CLU_2023351_0_0_5"/>
<evidence type="ECO:0000256" key="1">
    <source>
        <dbReference type="ARBA" id="ARBA00022553"/>
    </source>
</evidence>
<dbReference type="SMART" id="SM00448">
    <property type="entry name" value="REC"/>
    <property type="match status" value="1"/>
</dbReference>
<evidence type="ECO:0000313" key="7">
    <source>
        <dbReference type="Proteomes" id="UP000004310"/>
    </source>
</evidence>
<keyword evidence="3" id="KW-0804">Transcription</keyword>
<evidence type="ECO:0000256" key="3">
    <source>
        <dbReference type="ARBA" id="ARBA00023163"/>
    </source>
</evidence>
<protein>
    <submittedName>
        <fullName evidence="6">Response regulator receiver domain protein</fullName>
    </submittedName>
</protein>
<dbReference type="eggNOG" id="COG3706">
    <property type="taxonomic scope" value="Bacteria"/>
</dbReference>
<evidence type="ECO:0000256" key="2">
    <source>
        <dbReference type="ARBA" id="ARBA00023015"/>
    </source>
</evidence>
<keyword evidence="1" id="KW-0597">Phosphoprotein</keyword>
<dbReference type="EMBL" id="AATP01000002">
    <property type="protein sequence ID" value="EAU41494.1"/>
    <property type="molecule type" value="Genomic_DNA"/>
</dbReference>
<dbReference type="Pfam" id="PF00072">
    <property type="entry name" value="Response_reg"/>
    <property type="match status" value="1"/>
</dbReference>
<sequence length="122" mass="13373">MFDEMPIVRKIAERILAKAGYEVCLAETLEEAEARIVQDGVPDLAILSSTGERGDLPTLVRAIREERGGKNPVILIAIVERNIGALMRFRRAGANGILMKPFDAESFSETLQIHVRAAELAA</sequence>
<dbReference type="PROSITE" id="PS50110">
    <property type="entry name" value="RESPONSE_REGULATORY"/>
    <property type="match status" value="1"/>
</dbReference>
<dbReference type="Proteomes" id="UP000004310">
    <property type="component" value="Unassembled WGS sequence"/>
</dbReference>
<evidence type="ECO:0000256" key="4">
    <source>
        <dbReference type="PROSITE-ProRule" id="PRU00169"/>
    </source>
</evidence>
<reference evidence="6 7" key="1">
    <citation type="journal article" date="2010" name="J. Bacteriol.">
        <title>Genome sequence of Fulvimarina pelagi HTCC2506T, a Mn(II)-oxidizing alphaproteobacterium possessing an aerobic anoxygenic photosynthetic gene cluster and Xanthorhodopsin.</title>
        <authorList>
            <person name="Kang I."/>
            <person name="Oh H.M."/>
            <person name="Lim S.I."/>
            <person name="Ferriera S."/>
            <person name="Giovannoni S.J."/>
            <person name="Cho J.C."/>
        </authorList>
    </citation>
    <scope>NUCLEOTIDE SEQUENCE [LARGE SCALE GENOMIC DNA]</scope>
    <source>
        <strain evidence="6 7">HTCC2506</strain>
    </source>
</reference>
<evidence type="ECO:0000259" key="5">
    <source>
        <dbReference type="PROSITE" id="PS50110"/>
    </source>
</evidence>
<organism evidence="6 7">
    <name type="scientific">Fulvimarina pelagi HTCC2506</name>
    <dbReference type="NCBI Taxonomy" id="314231"/>
    <lineage>
        <taxon>Bacteria</taxon>
        <taxon>Pseudomonadati</taxon>
        <taxon>Pseudomonadota</taxon>
        <taxon>Alphaproteobacteria</taxon>
        <taxon>Hyphomicrobiales</taxon>
        <taxon>Aurantimonadaceae</taxon>
        <taxon>Fulvimarina</taxon>
    </lineage>
</organism>
<dbReference type="PANTHER" id="PTHR44591:SF3">
    <property type="entry name" value="RESPONSE REGULATORY DOMAIN-CONTAINING PROTEIN"/>
    <property type="match status" value="1"/>
</dbReference>
<dbReference type="AlphaFoldDB" id="Q0G4I7"/>
<proteinExistence type="predicted"/>
<dbReference type="InterPro" id="IPR001789">
    <property type="entry name" value="Sig_transdc_resp-reg_receiver"/>
</dbReference>
<gene>
    <name evidence="6" type="ORF">FP2506_13714</name>
</gene>
<evidence type="ECO:0000313" key="6">
    <source>
        <dbReference type="EMBL" id="EAU41494.1"/>
    </source>
</evidence>
<keyword evidence="2" id="KW-0805">Transcription regulation</keyword>
<feature type="domain" description="Response regulatory" evidence="5">
    <location>
        <begin position="1"/>
        <end position="115"/>
    </location>
</feature>
<comment type="caution">
    <text evidence="4">Lacks conserved residue(s) required for the propagation of feature annotation.</text>
</comment>
<dbReference type="PANTHER" id="PTHR44591">
    <property type="entry name" value="STRESS RESPONSE REGULATOR PROTEIN 1"/>
    <property type="match status" value="1"/>
</dbReference>